<keyword evidence="8" id="KW-0663">Pyridoxal phosphate</keyword>
<dbReference type="Gene3D" id="3.40.50.1100">
    <property type="match status" value="1"/>
</dbReference>
<dbReference type="Pfam" id="PF00585">
    <property type="entry name" value="Thr_dehydrat_C"/>
    <property type="match status" value="1"/>
</dbReference>
<reference evidence="14 15" key="1">
    <citation type="submission" date="2018-06" db="EMBL/GenBank/DDBJ databases">
        <authorList>
            <consortium name="Pathogen Informatics"/>
            <person name="Doyle S."/>
        </authorList>
    </citation>
    <scope>NUCLEOTIDE SEQUENCE [LARGE SCALE GENOMIC DNA]</scope>
    <source>
        <strain evidence="14 15">NCTC5047</strain>
    </source>
</reference>
<evidence type="ECO:0000256" key="2">
    <source>
        <dbReference type="ARBA" id="ARBA00001933"/>
    </source>
</evidence>
<evidence type="ECO:0000256" key="4">
    <source>
        <dbReference type="ARBA" id="ARBA00010869"/>
    </source>
</evidence>
<dbReference type="EMBL" id="UGLH01000006">
    <property type="protein sequence ID" value="STT83034.1"/>
    <property type="molecule type" value="Genomic_DNA"/>
</dbReference>
<evidence type="ECO:0000313" key="15">
    <source>
        <dbReference type="Proteomes" id="UP000254340"/>
    </source>
</evidence>
<evidence type="ECO:0000259" key="13">
    <source>
        <dbReference type="Pfam" id="PF00585"/>
    </source>
</evidence>
<sequence length="173" mass="19306">MPKAWRSNASGDETFRLCQEYLDDIITVDSDAICAAMKDLFEDVRAVAEPSGALALAGMKKYIAQHNIRGERLAHILSGANVNFHGLRYVSERCELGEQREALLAVTIPEEKGSFLKFCQLLGGRSVTEFNYRFADAKDACIFVRGTPESWPGRAQRDPPVTERRRLQRGGSL</sequence>
<dbReference type="GO" id="GO:0006565">
    <property type="term" value="P:L-serine catabolic process"/>
    <property type="evidence" value="ECO:0007669"/>
    <property type="project" value="TreeGrafter"/>
</dbReference>
<dbReference type="InterPro" id="IPR038110">
    <property type="entry name" value="TD_ACT-like_sf"/>
</dbReference>
<dbReference type="InterPro" id="IPR001721">
    <property type="entry name" value="TD_ACT-like"/>
</dbReference>
<feature type="compositionally biased region" description="Basic and acidic residues" evidence="11">
    <location>
        <begin position="155"/>
        <end position="165"/>
    </location>
</feature>
<organism evidence="14 15">
    <name type="scientific">Klebsiella pneumoniae</name>
    <dbReference type="NCBI Taxonomy" id="573"/>
    <lineage>
        <taxon>Bacteria</taxon>
        <taxon>Pseudomonadati</taxon>
        <taxon>Pseudomonadota</taxon>
        <taxon>Gammaproteobacteria</taxon>
        <taxon>Enterobacterales</taxon>
        <taxon>Enterobacteriaceae</taxon>
        <taxon>Klebsiella/Raoultella group</taxon>
        <taxon>Klebsiella</taxon>
        <taxon>Klebsiella pneumoniae complex</taxon>
    </lineage>
</organism>
<dbReference type="PANTHER" id="PTHR48078:SF11">
    <property type="entry name" value="THREONINE DEHYDRATASE, MITOCHONDRIAL"/>
    <property type="match status" value="1"/>
</dbReference>
<keyword evidence="9 14" id="KW-0456">Lyase</keyword>
<evidence type="ECO:0000256" key="9">
    <source>
        <dbReference type="ARBA" id="ARBA00023239"/>
    </source>
</evidence>
<dbReference type="Gene3D" id="3.40.1020.10">
    <property type="entry name" value="Biosynthetic Threonine Deaminase, Domain 3"/>
    <property type="match status" value="1"/>
</dbReference>
<evidence type="ECO:0000259" key="12">
    <source>
        <dbReference type="Pfam" id="PF00291"/>
    </source>
</evidence>
<keyword evidence="6" id="KW-0028">Amino-acid biosynthesis</keyword>
<dbReference type="Pfam" id="PF00291">
    <property type="entry name" value="PALP"/>
    <property type="match status" value="1"/>
</dbReference>
<evidence type="ECO:0000313" key="14">
    <source>
        <dbReference type="EMBL" id="STT83034.1"/>
    </source>
</evidence>
<feature type="domain" description="ACT-like" evidence="13">
    <location>
        <begin position="92"/>
        <end position="145"/>
    </location>
</feature>
<accession>A0A377XM61</accession>
<dbReference type="UniPathway" id="UPA00047">
    <property type="reaction ID" value="UER00054"/>
</dbReference>
<keyword evidence="7" id="KW-0412">Isoleucine biosynthesis</keyword>
<dbReference type="SUPFAM" id="SSF53686">
    <property type="entry name" value="Tryptophan synthase beta subunit-like PLP-dependent enzymes"/>
    <property type="match status" value="1"/>
</dbReference>
<feature type="region of interest" description="Disordered" evidence="11">
    <location>
        <begin position="151"/>
        <end position="173"/>
    </location>
</feature>
<dbReference type="GO" id="GO:0004794">
    <property type="term" value="F:threonine deaminase activity"/>
    <property type="evidence" value="ECO:0007669"/>
    <property type="project" value="UniProtKB-EC"/>
</dbReference>
<keyword evidence="10" id="KW-0100">Branched-chain amino acid biosynthesis</keyword>
<dbReference type="EC" id="4.3.1.19" evidence="5"/>
<protein>
    <recommendedName>
        <fullName evidence="5">threonine ammonia-lyase</fullName>
        <ecNumber evidence="5">4.3.1.19</ecNumber>
    </recommendedName>
</protein>
<comment type="catalytic activity">
    <reaction evidence="1">
        <text>L-threonine = 2-oxobutanoate + NH4(+)</text>
        <dbReference type="Rhea" id="RHEA:22108"/>
        <dbReference type="ChEBI" id="CHEBI:16763"/>
        <dbReference type="ChEBI" id="CHEBI:28938"/>
        <dbReference type="ChEBI" id="CHEBI:57926"/>
        <dbReference type="EC" id="4.3.1.19"/>
    </reaction>
</comment>
<evidence type="ECO:0000256" key="3">
    <source>
        <dbReference type="ARBA" id="ARBA00004810"/>
    </source>
</evidence>
<evidence type="ECO:0000256" key="11">
    <source>
        <dbReference type="SAM" id="MobiDB-lite"/>
    </source>
</evidence>
<dbReference type="GO" id="GO:0003941">
    <property type="term" value="F:L-serine ammonia-lyase activity"/>
    <property type="evidence" value="ECO:0007669"/>
    <property type="project" value="TreeGrafter"/>
</dbReference>
<gene>
    <name evidence="14" type="primary">ilvA_2</name>
    <name evidence="14" type="ORF">NCTC5047_04028</name>
</gene>
<name>A0A377XM61_KLEPN</name>
<comment type="cofactor">
    <cofactor evidence="2">
        <name>pyridoxal 5'-phosphate</name>
        <dbReference type="ChEBI" id="CHEBI:597326"/>
    </cofactor>
</comment>
<evidence type="ECO:0000256" key="7">
    <source>
        <dbReference type="ARBA" id="ARBA00022624"/>
    </source>
</evidence>
<comment type="pathway">
    <text evidence="3">Amino-acid biosynthesis; L-isoleucine biosynthesis; 2-oxobutanoate from L-threonine: step 1/1.</text>
</comment>
<dbReference type="AlphaFoldDB" id="A0A377XM61"/>
<dbReference type="GO" id="GO:0006567">
    <property type="term" value="P:L-threonine catabolic process"/>
    <property type="evidence" value="ECO:0007669"/>
    <property type="project" value="TreeGrafter"/>
</dbReference>
<dbReference type="InterPro" id="IPR001926">
    <property type="entry name" value="TrpB-like_PALP"/>
</dbReference>
<feature type="domain" description="Tryptophan synthase beta chain-like PALP" evidence="12">
    <location>
        <begin position="9"/>
        <end position="79"/>
    </location>
</feature>
<evidence type="ECO:0000256" key="1">
    <source>
        <dbReference type="ARBA" id="ARBA00001274"/>
    </source>
</evidence>
<evidence type="ECO:0000256" key="6">
    <source>
        <dbReference type="ARBA" id="ARBA00022605"/>
    </source>
</evidence>
<evidence type="ECO:0000256" key="10">
    <source>
        <dbReference type="ARBA" id="ARBA00023304"/>
    </source>
</evidence>
<dbReference type="Proteomes" id="UP000254340">
    <property type="component" value="Unassembled WGS sequence"/>
</dbReference>
<evidence type="ECO:0000256" key="8">
    <source>
        <dbReference type="ARBA" id="ARBA00022898"/>
    </source>
</evidence>
<dbReference type="InterPro" id="IPR036052">
    <property type="entry name" value="TrpB-like_PALP_sf"/>
</dbReference>
<dbReference type="GO" id="GO:0009097">
    <property type="term" value="P:isoleucine biosynthetic process"/>
    <property type="evidence" value="ECO:0007669"/>
    <property type="project" value="UniProtKB-UniPathway"/>
</dbReference>
<evidence type="ECO:0000256" key="5">
    <source>
        <dbReference type="ARBA" id="ARBA00012096"/>
    </source>
</evidence>
<comment type="similarity">
    <text evidence="4">Belongs to the serine/threonine dehydratase family.</text>
</comment>
<dbReference type="PANTHER" id="PTHR48078">
    <property type="entry name" value="THREONINE DEHYDRATASE, MITOCHONDRIAL-RELATED"/>
    <property type="match status" value="1"/>
</dbReference>
<dbReference type="InterPro" id="IPR050147">
    <property type="entry name" value="Ser/Thr_Dehydratase"/>
</dbReference>
<proteinExistence type="inferred from homology"/>